<name>A0ABN7UL44_GIGMA</name>
<protein>
    <submittedName>
        <fullName evidence="2">9767_t:CDS:1</fullName>
    </submittedName>
</protein>
<evidence type="ECO:0000313" key="3">
    <source>
        <dbReference type="Proteomes" id="UP000789901"/>
    </source>
</evidence>
<gene>
    <name evidence="2" type="ORF">GMARGA_LOCUS7172</name>
</gene>
<dbReference type="Proteomes" id="UP000789901">
    <property type="component" value="Unassembled WGS sequence"/>
</dbReference>
<dbReference type="EMBL" id="CAJVQB010003404">
    <property type="protein sequence ID" value="CAG8607135.1"/>
    <property type="molecule type" value="Genomic_DNA"/>
</dbReference>
<reference evidence="2 3" key="1">
    <citation type="submission" date="2021-06" db="EMBL/GenBank/DDBJ databases">
        <authorList>
            <person name="Kallberg Y."/>
            <person name="Tangrot J."/>
            <person name="Rosling A."/>
        </authorList>
    </citation>
    <scope>NUCLEOTIDE SEQUENCE [LARGE SCALE GENOMIC DNA]</scope>
    <source>
        <strain evidence="2 3">120-4 pot B 10/14</strain>
    </source>
</reference>
<keyword evidence="3" id="KW-1185">Reference proteome</keyword>
<proteinExistence type="predicted"/>
<evidence type="ECO:0000256" key="1">
    <source>
        <dbReference type="SAM" id="MobiDB-lite"/>
    </source>
</evidence>
<feature type="region of interest" description="Disordered" evidence="1">
    <location>
        <begin position="33"/>
        <end position="74"/>
    </location>
</feature>
<organism evidence="2 3">
    <name type="scientific">Gigaspora margarita</name>
    <dbReference type="NCBI Taxonomy" id="4874"/>
    <lineage>
        <taxon>Eukaryota</taxon>
        <taxon>Fungi</taxon>
        <taxon>Fungi incertae sedis</taxon>
        <taxon>Mucoromycota</taxon>
        <taxon>Glomeromycotina</taxon>
        <taxon>Glomeromycetes</taxon>
        <taxon>Diversisporales</taxon>
        <taxon>Gigasporaceae</taxon>
        <taxon>Gigaspora</taxon>
    </lineage>
</organism>
<evidence type="ECO:0000313" key="2">
    <source>
        <dbReference type="EMBL" id="CAG8607135.1"/>
    </source>
</evidence>
<feature type="compositionally biased region" description="Basic and acidic residues" evidence="1">
    <location>
        <begin position="33"/>
        <end position="44"/>
    </location>
</feature>
<comment type="caution">
    <text evidence="2">The sequence shown here is derived from an EMBL/GenBank/DDBJ whole genome shotgun (WGS) entry which is preliminary data.</text>
</comment>
<sequence length="74" mass="8234">MRMAGTYESDYTDSNSIEFDKFTGLNEDVHDNVSDNLLKKENSQKNKKGKESVGGSLHSALRSYKSSVSSIDNK</sequence>
<accession>A0ABN7UL44</accession>
<feature type="compositionally biased region" description="Polar residues" evidence="1">
    <location>
        <begin position="64"/>
        <end position="74"/>
    </location>
</feature>